<proteinExistence type="predicted"/>
<dbReference type="SUPFAM" id="SSF54427">
    <property type="entry name" value="NTF2-like"/>
    <property type="match status" value="1"/>
</dbReference>
<dbReference type="RefSeq" id="WP_378970597.1">
    <property type="nucleotide sequence ID" value="NZ_JBHTBJ010000014.1"/>
</dbReference>
<keyword evidence="2" id="KW-1185">Reference proteome</keyword>
<sequence length="122" mass="13847">MRTRRAPLRWTFVNQDPTPTADLLHEFVAGRRRHDIPAVITTLSEDCLVIESDGTAHQGHDEIERWLRQDRTDDWVIVTAAATPDLLIAEWRRGGQEGVTIARPRAGVIGYLREYVTTASEN</sequence>
<evidence type="ECO:0008006" key="3">
    <source>
        <dbReference type="Google" id="ProtNLM"/>
    </source>
</evidence>
<evidence type="ECO:0000313" key="2">
    <source>
        <dbReference type="Proteomes" id="UP001596548"/>
    </source>
</evidence>
<dbReference type="Gene3D" id="3.10.450.50">
    <property type="match status" value="1"/>
</dbReference>
<dbReference type="InterPro" id="IPR032710">
    <property type="entry name" value="NTF2-like_dom_sf"/>
</dbReference>
<dbReference type="Proteomes" id="UP001596548">
    <property type="component" value="Unassembled WGS sequence"/>
</dbReference>
<reference evidence="2" key="1">
    <citation type="journal article" date="2019" name="Int. J. Syst. Evol. Microbiol.">
        <title>The Global Catalogue of Microorganisms (GCM) 10K type strain sequencing project: providing services to taxonomists for standard genome sequencing and annotation.</title>
        <authorList>
            <consortium name="The Broad Institute Genomics Platform"/>
            <consortium name="The Broad Institute Genome Sequencing Center for Infectious Disease"/>
            <person name="Wu L."/>
            <person name="Ma J."/>
        </authorList>
    </citation>
    <scope>NUCLEOTIDE SEQUENCE [LARGE SCALE GENOMIC DNA]</scope>
    <source>
        <strain evidence="2">XZYJT-10</strain>
    </source>
</reference>
<name>A0ABW2HW82_9ACTN</name>
<protein>
    <recommendedName>
        <fullName evidence="3">DUF559 domain-containing protein</fullName>
    </recommendedName>
</protein>
<organism evidence="1 2">
    <name type="scientific">Paractinoplanes rhizophilus</name>
    <dbReference type="NCBI Taxonomy" id="1416877"/>
    <lineage>
        <taxon>Bacteria</taxon>
        <taxon>Bacillati</taxon>
        <taxon>Actinomycetota</taxon>
        <taxon>Actinomycetes</taxon>
        <taxon>Micromonosporales</taxon>
        <taxon>Micromonosporaceae</taxon>
        <taxon>Paractinoplanes</taxon>
    </lineage>
</organism>
<accession>A0ABW2HW82</accession>
<gene>
    <name evidence="1" type="ORF">ACFQS1_20405</name>
</gene>
<comment type="caution">
    <text evidence="1">The sequence shown here is derived from an EMBL/GenBank/DDBJ whole genome shotgun (WGS) entry which is preliminary data.</text>
</comment>
<evidence type="ECO:0000313" key="1">
    <source>
        <dbReference type="EMBL" id="MFC7276362.1"/>
    </source>
</evidence>
<dbReference type="EMBL" id="JBHTBJ010000014">
    <property type="protein sequence ID" value="MFC7276362.1"/>
    <property type="molecule type" value="Genomic_DNA"/>
</dbReference>